<keyword evidence="4" id="KW-1185">Reference proteome</keyword>
<dbReference type="RefSeq" id="WP_109666365.1">
    <property type="nucleotide sequence ID" value="NZ_QGGW01000002.1"/>
</dbReference>
<comment type="caution">
    <text evidence="3">The sequence shown here is derived from an EMBL/GenBank/DDBJ whole genome shotgun (WGS) entry which is preliminary data.</text>
</comment>
<dbReference type="AlphaFoldDB" id="A0A316GLF8"/>
<name>A0A316GLF8_9RHOB</name>
<keyword evidence="2" id="KW-0732">Signal</keyword>
<accession>A0A316GLF8</accession>
<evidence type="ECO:0000256" key="2">
    <source>
        <dbReference type="SAM" id="SignalP"/>
    </source>
</evidence>
<feature type="transmembrane region" description="Helical" evidence="1">
    <location>
        <begin position="30"/>
        <end position="49"/>
    </location>
</feature>
<keyword evidence="1" id="KW-1133">Transmembrane helix</keyword>
<feature type="transmembrane region" description="Helical" evidence="1">
    <location>
        <begin position="61"/>
        <end position="81"/>
    </location>
</feature>
<evidence type="ECO:0000256" key="1">
    <source>
        <dbReference type="SAM" id="Phobius"/>
    </source>
</evidence>
<feature type="transmembrane region" description="Helical" evidence="1">
    <location>
        <begin position="101"/>
        <end position="130"/>
    </location>
</feature>
<protein>
    <submittedName>
        <fullName evidence="3">Uncharacterized protein</fullName>
    </submittedName>
</protein>
<dbReference type="EMBL" id="QGGW01000002">
    <property type="protein sequence ID" value="PWK61426.1"/>
    <property type="molecule type" value="Genomic_DNA"/>
</dbReference>
<feature type="signal peptide" evidence="2">
    <location>
        <begin position="1"/>
        <end position="20"/>
    </location>
</feature>
<feature type="chain" id="PRO_5016251509" evidence="2">
    <location>
        <begin position="21"/>
        <end position="147"/>
    </location>
</feature>
<keyword evidence="1" id="KW-0812">Transmembrane</keyword>
<evidence type="ECO:0000313" key="4">
    <source>
        <dbReference type="Proteomes" id="UP000245708"/>
    </source>
</evidence>
<keyword evidence="1" id="KW-0472">Membrane</keyword>
<sequence>MTVNRIIAAVLLGTASLVTAFTFAVAANNMAFTTMMSGLACIGTAVAALKAPSGRRAWGRGFLGLAATLLVMPFLLASALGQQFDYHTAQSFLDDETALSGAIVSGLLVGVSTLFGMVFGAISLVIGLLLNRAPAPPWQPPQDMPRD</sequence>
<dbReference type="Proteomes" id="UP000245708">
    <property type="component" value="Unassembled WGS sequence"/>
</dbReference>
<evidence type="ECO:0000313" key="3">
    <source>
        <dbReference type="EMBL" id="PWK61426.1"/>
    </source>
</evidence>
<proteinExistence type="predicted"/>
<reference evidence="3 4" key="1">
    <citation type="submission" date="2018-05" db="EMBL/GenBank/DDBJ databases">
        <title>Genomic Encyclopedia of Type Strains, Phase IV (KMG-IV): sequencing the most valuable type-strain genomes for metagenomic binning, comparative biology and taxonomic classification.</title>
        <authorList>
            <person name="Goeker M."/>
        </authorList>
    </citation>
    <scope>NUCLEOTIDE SEQUENCE [LARGE SCALE GENOMIC DNA]</scope>
    <source>
        <strain evidence="3 4">DSM 16097</strain>
    </source>
</reference>
<organism evidence="3 4">
    <name type="scientific">Roseicyclus mahoneyensis</name>
    <dbReference type="NCBI Taxonomy" id="164332"/>
    <lineage>
        <taxon>Bacteria</taxon>
        <taxon>Pseudomonadati</taxon>
        <taxon>Pseudomonadota</taxon>
        <taxon>Alphaproteobacteria</taxon>
        <taxon>Rhodobacterales</taxon>
        <taxon>Roseobacteraceae</taxon>
        <taxon>Roseicyclus</taxon>
    </lineage>
</organism>
<gene>
    <name evidence="3" type="ORF">C7455_102114</name>
</gene>